<dbReference type="InterPro" id="IPR002523">
    <property type="entry name" value="MgTranspt_CorA/ZnTranspt_ZntB"/>
</dbReference>
<reference evidence="14 15" key="1">
    <citation type="journal article" date="2018" name="Int. J. Syst. Evol. Microbiol.">
        <title>Epidermidibacterium keratini gen. nov., sp. nov., a member of the family Sporichthyaceae, isolated from keratin epidermis.</title>
        <authorList>
            <person name="Lee D.G."/>
            <person name="Trujillo M.E."/>
            <person name="Kang S."/>
            <person name="Nam J.J."/>
            <person name="Kim Y.J."/>
        </authorList>
    </citation>
    <scope>NUCLEOTIDE SEQUENCE [LARGE SCALE GENOMIC DNA]</scope>
    <source>
        <strain evidence="14 15">EPI-7</strain>
    </source>
</reference>
<dbReference type="PANTHER" id="PTHR46494">
    <property type="entry name" value="CORA FAMILY METAL ION TRANSPORTER (EUROFUNG)"/>
    <property type="match status" value="1"/>
</dbReference>
<accession>A0A7L4YQS9</accession>
<evidence type="ECO:0000313" key="14">
    <source>
        <dbReference type="EMBL" id="QHC01254.1"/>
    </source>
</evidence>
<feature type="transmembrane region" description="Helical" evidence="12">
    <location>
        <begin position="309"/>
        <end position="328"/>
    </location>
</feature>
<dbReference type="Gene3D" id="3.30.460.20">
    <property type="entry name" value="CorA soluble domain-like"/>
    <property type="match status" value="1"/>
</dbReference>
<dbReference type="InParanoid" id="A0A7L4YQS9"/>
<dbReference type="GO" id="GO:0015087">
    <property type="term" value="F:cobalt ion transmembrane transporter activity"/>
    <property type="evidence" value="ECO:0007669"/>
    <property type="project" value="UniProtKB-UniRule"/>
</dbReference>
<evidence type="ECO:0000256" key="13">
    <source>
        <dbReference type="SAM" id="MobiDB-lite"/>
    </source>
</evidence>
<evidence type="ECO:0000256" key="4">
    <source>
        <dbReference type="ARBA" id="ARBA00022475"/>
    </source>
</evidence>
<dbReference type="FunFam" id="1.20.58.340:FF:000004">
    <property type="entry name" value="Magnesium transport protein CorA"/>
    <property type="match status" value="1"/>
</dbReference>
<keyword evidence="9 12" id="KW-0472">Membrane</keyword>
<dbReference type="NCBIfam" id="TIGR00383">
    <property type="entry name" value="corA"/>
    <property type="match status" value="1"/>
</dbReference>
<dbReference type="CDD" id="cd12830">
    <property type="entry name" value="MtCorA-like"/>
    <property type="match status" value="1"/>
</dbReference>
<evidence type="ECO:0000256" key="6">
    <source>
        <dbReference type="ARBA" id="ARBA00022842"/>
    </source>
</evidence>
<dbReference type="OrthoDB" id="9803416at2"/>
<evidence type="ECO:0000256" key="7">
    <source>
        <dbReference type="ARBA" id="ARBA00022989"/>
    </source>
</evidence>
<dbReference type="RefSeq" id="WP_159546391.1">
    <property type="nucleotide sequence ID" value="NZ_CP047156.1"/>
</dbReference>
<keyword evidence="7 12" id="KW-1133">Transmembrane helix</keyword>
<dbReference type="PANTHER" id="PTHR46494:SF1">
    <property type="entry name" value="CORA FAMILY METAL ION TRANSPORTER (EUROFUNG)"/>
    <property type="match status" value="1"/>
</dbReference>
<protein>
    <recommendedName>
        <fullName evidence="12">Magnesium transport protein CorA</fullName>
    </recommendedName>
</protein>
<gene>
    <name evidence="12 14" type="primary">corA</name>
    <name evidence="14" type="ORF">EK0264_13805</name>
</gene>
<dbReference type="Proteomes" id="UP000463857">
    <property type="component" value="Chromosome"/>
</dbReference>
<proteinExistence type="inferred from homology"/>
<comment type="similarity">
    <text evidence="2 12">Belongs to the CorA metal ion transporter (MIT) (TC 1.A.35) family.</text>
</comment>
<evidence type="ECO:0000256" key="10">
    <source>
        <dbReference type="ARBA" id="ARBA00034269"/>
    </source>
</evidence>
<dbReference type="InterPro" id="IPR045863">
    <property type="entry name" value="CorA_TM1_TM2"/>
</dbReference>
<evidence type="ECO:0000256" key="11">
    <source>
        <dbReference type="ARBA" id="ARBA00045497"/>
    </source>
</evidence>
<dbReference type="GO" id="GO:0050897">
    <property type="term" value="F:cobalt ion binding"/>
    <property type="evidence" value="ECO:0007669"/>
    <property type="project" value="TreeGrafter"/>
</dbReference>
<comment type="subcellular location">
    <subcellularLocation>
        <location evidence="1">Cell membrane</location>
        <topology evidence="1">Multi-pass membrane protein</topology>
    </subcellularLocation>
    <subcellularLocation>
        <location evidence="12">Membrane</location>
        <topology evidence="12">Multi-pass membrane protein</topology>
    </subcellularLocation>
</comment>
<keyword evidence="6 12" id="KW-0460">Magnesium</keyword>
<dbReference type="SUPFAM" id="SSF143865">
    <property type="entry name" value="CorA soluble domain-like"/>
    <property type="match status" value="1"/>
</dbReference>
<dbReference type="Gene3D" id="1.20.58.340">
    <property type="entry name" value="Magnesium transport protein CorA, transmembrane region"/>
    <property type="match status" value="2"/>
</dbReference>
<dbReference type="FunCoup" id="A0A7L4YQS9">
    <property type="interactions" value="20"/>
</dbReference>
<dbReference type="GO" id="GO:0015095">
    <property type="term" value="F:magnesium ion transmembrane transporter activity"/>
    <property type="evidence" value="ECO:0007669"/>
    <property type="project" value="UniProtKB-UniRule"/>
</dbReference>
<feature type="region of interest" description="Disordered" evidence="13">
    <location>
        <begin position="1"/>
        <end position="31"/>
    </location>
</feature>
<keyword evidence="3 12" id="KW-0813">Transport</keyword>
<evidence type="ECO:0000256" key="1">
    <source>
        <dbReference type="ARBA" id="ARBA00004651"/>
    </source>
</evidence>
<keyword evidence="15" id="KW-1185">Reference proteome</keyword>
<dbReference type="GO" id="GO:0000287">
    <property type="term" value="F:magnesium ion binding"/>
    <property type="evidence" value="ECO:0007669"/>
    <property type="project" value="TreeGrafter"/>
</dbReference>
<dbReference type="AlphaFoldDB" id="A0A7L4YQS9"/>
<evidence type="ECO:0000256" key="9">
    <source>
        <dbReference type="ARBA" id="ARBA00023136"/>
    </source>
</evidence>
<dbReference type="KEGG" id="eke:EK0264_13805"/>
<evidence type="ECO:0000256" key="8">
    <source>
        <dbReference type="ARBA" id="ARBA00023065"/>
    </source>
</evidence>
<evidence type="ECO:0000256" key="12">
    <source>
        <dbReference type="RuleBase" id="RU362010"/>
    </source>
</evidence>
<dbReference type="SUPFAM" id="SSF144083">
    <property type="entry name" value="Magnesium transport protein CorA, transmembrane region"/>
    <property type="match status" value="1"/>
</dbReference>
<dbReference type="GO" id="GO:0005886">
    <property type="term" value="C:plasma membrane"/>
    <property type="evidence" value="ECO:0007669"/>
    <property type="project" value="UniProtKB-SubCell"/>
</dbReference>
<comment type="catalytic activity">
    <reaction evidence="10">
        <text>Mg(2+)(in) = Mg(2+)(out)</text>
        <dbReference type="Rhea" id="RHEA:29827"/>
        <dbReference type="ChEBI" id="CHEBI:18420"/>
    </reaction>
</comment>
<feature type="transmembrane region" description="Helical" evidence="12">
    <location>
        <begin position="340"/>
        <end position="360"/>
    </location>
</feature>
<dbReference type="InterPro" id="IPR004488">
    <property type="entry name" value="Mg/Co-transport_prot_CorA"/>
</dbReference>
<dbReference type="InterPro" id="IPR045861">
    <property type="entry name" value="CorA_cytoplasmic_dom"/>
</dbReference>
<sequence>MATTNERRSRPALPSLSVVRRKPGSQDSVESVTHNPLVGCAVYRDGAIVERCDDWRRAAEVARADGGFVWLGLFEPEEGEFGEIADAFGLHPLAVEDAMSAHNRPKLERYDDNLFMVLKTARYVEHDELTAESEVIRTSEVMVFIGSYFAITVRHGNFGDFSTLRHRLENEDRDLLALGPAAVLYAICDVVVDRYLDVCNEVETDLDELEESVFSPRSKSKDVDRIYQLKRELLELRRAVTPLAVPLQSLAHRQLPLVPKKIRNYFRDVEDHLIRVRDTVTGLDELLTSILQAQIARISLSENEDMRKITSWAAIFAVPTAVAGIYGMNFEFMPELKWKFGYPLVILLIVTICTLLYRGFKRSGWL</sequence>
<evidence type="ECO:0000256" key="2">
    <source>
        <dbReference type="ARBA" id="ARBA00009765"/>
    </source>
</evidence>
<comment type="function">
    <text evidence="11">Mediates influx of magnesium ions. Alternates between open and closed states. Activated by low cytoplasmic Mg(2+) levels. Inactive when cytoplasmic Mg(2+) levels are high.</text>
</comment>
<keyword evidence="4 12" id="KW-1003">Cell membrane</keyword>
<dbReference type="Pfam" id="PF01544">
    <property type="entry name" value="CorA"/>
    <property type="match status" value="1"/>
</dbReference>
<evidence type="ECO:0000313" key="15">
    <source>
        <dbReference type="Proteomes" id="UP000463857"/>
    </source>
</evidence>
<evidence type="ECO:0000256" key="5">
    <source>
        <dbReference type="ARBA" id="ARBA00022692"/>
    </source>
</evidence>
<evidence type="ECO:0000256" key="3">
    <source>
        <dbReference type="ARBA" id="ARBA00022448"/>
    </source>
</evidence>
<organism evidence="14 15">
    <name type="scientific">Epidermidibacterium keratini</name>
    <dbReference type="NCBI Taxonomy" id="1891644"/>
    <lineage>
        <taxon>Bacteria</taxon>
        <taxon>Bacillati</taxon>
        <taxon>Actinomycetota</taxon>
        <taxon>Actinomycetes</taxon>
        <taxon>Sporichthyales</taxon>
        <taxon>Sporichthyaceae</taxon>
        <taxon>Epidermidibacterium</taxon>
    </lineage>
</organism>
<name>A0A7L4YQS9_9ACTN</name>
<keyword evidence="5 12" id="KW-0812">Transmembrane</keyword>
<keyword evidence="8 12" id="KW-0406">Ion transport</keyword>
<dbReference type="EMBL" id="CP047156">
    <property type="protein sequence ID" value="QHC01254.1"/>
    <property type="molecule type" value="Genomic_DNA"/>
</dbReference>